<evidence type="ECO:0000313" key="3">
    <source>
        <dbReference type="Proteomes" id="UP001596067"/>
    </source>
</evidence>
<protein>
    <submittedName>
        <fullName evidence="2">Uncharacterized protein</fullName>
    </submittedName>
</protein>
<proteinExistence type="predicted"/>
<dbReference type="RefSeq" id="WP_345330236.1">
    <property type="nucleotide sequence ID" value="NZ_BAAAVH010000111.1"/>
</dbReference>
<sequence length="241" mass="25520">MTDDMRSPEEDTAPGPTPVLRPEADAPAARTILSAAGQELARAIGAANKAVGFLKALGDREVSVNVITVMECMGSTQDEALQAAADAIRFSDGLVLHGVQWARIPGVEDRIISSGDQQWEYRVLLLVSAIDPDFGEADNPAHQADAGDCSTVLYLDAGVEEPLSPPLSALPRQALTPAAALQAAAETVRNRPELAVQGLLWARVPARWEGGWEYRLTVLASSGRSVDGTAGQPVYLDRAGR</sequence>
<comment type="caution">
    <text evidence="2">The sequence shown here is derived from an EMBL/GenBank/DDBJ whole genome shotgun (WGS) entry which is preliminary data.</text>
</comment>
<feature type="region of interest" description="Disordered" evidence="1">
    <location>
        <begin position="1"/>
        <end position="23"/>
    </location>
</feature>
<accession>A0ABW1F466</accession>
<name>A0ABW1F466_9ACTN</name>
<evidence type="ECO:0000313" key="2">
    <source>
        <dbReference type="EMBL" id="MFC5888725.1"/>
    </source>
</evidence>
<dbReference type="EMBL" id="JBHSOD010000044">
    <property type="protein sequence ID" value="MFC5888725.1"/>
    <property type="molecule type" value="Genomic_DNA"/>
</dbReference>
<dbReference type="Proteomes" id="UP001596067">
    <property type="component" value="Unassembled WGS sequence"/>
</dbReference>
<reference evidence="3" key="1">
    <citation type="journal article" date="2019" name="Int. J. Syst. Evol. Microbiol.">
        <title>The Global Catalogue of Microorganisms (GCM) 10K type strain sequencing project: providing services to taxonomists for standard genome sequencing and annotation.</title>
        <authorList>
            <consortium name="The Broad Institute Genomics Platform"/>
            <consortium name="The Broad Institute Genome Sequencing Center for Infectious Disease"/>
            <person name="Wu L."/>
            <person name="Ma J."/>
        </authorList>
    </citation>
    <scope>NUCLEOTIDE SEQUENCE [LARGE SCALE GENOMIC DNA]</scope>
    <source>
        <strain evidence="3">CGMCC 4.1469</strain>
    </source>
</reference>
<organism evidence="2 3">
    <name type="scientific">Kitasatospora aburaviensis</name>
    <dbReference type="NCBI Taxonomy" id="67265"/>
    <lineage>
        <taxon>Bacteria</taxon>
        <taxon>Bacillati</taxon>
        <taxon>Actinomycetota</taxon>
        <taxon>Actinomycetes</taxon>
        <taxon>Kitasatosporales</taxon>
        <taxon>Streptomycetaceae</taxon>
        <taxon>Kitasatospora</taxon>
    </lineage>
</organism>
<keyword evidence="3" id="KW-1185">Reference proteome</keyword>
<evidence type="ECO:0000256" key="1">
    <source>
        <dbReference type="SAM" id="MobiDB-lite"/>
    </source>
</evidence>
<gene>
    <name evidence="2" type="ORF">ACFP0N_27535</name>
</gene>